<feature type="region of interest" description="Disordered" evidence="1">
    <location>
        <begin position="1"/>
        <end position="441"/>
    </location>
</feature>
<feature type="non-terminal residue" evidence="2">
    <location>
        <position position="1"/>
    </location>
</feature>
<feature type="non-terminal residue" evidence="2">
    <location>
        <position position="441"/>
    </location>
</feature>
<keyword evidence="2" id="KW-0808">Transferase</keyword>
<feature type="compositionally biased region" description="Basic and acidic residues" evidence="1">
    <location>
        <begin position="421"/>
        <end position="441"/>
    </location>
</feature>
<keyword evidence="2" id="KW-0012">Acyltransferase</keyword>
<feature type="compositionally biased region" description="Basic and acidic residues" evidence="1">
    <location>
        <begin position="255"/>
        <end position="268"/>
    </location>
</feature>
<accession>A0A6J4SD36</accession>
<dbReference type="EMBL" id="CADCVI010000247">
    <property type="protein sequence ID" value="CAA9495663.1"/>
    <property type="molecule type" value="Genomic_DNA"/>
</dbReference>
<feature type="compositionally biased region" description="Basic and acidic residues" evidence="1">
    <location>
        <begin position="41"/>
        <end position="82"/>
    </location>
</feature>
<sequence length="441" mass="49124">GPTGDDAQAWGERYGGYDSALAQGRRGRGLAGRAPRRGRHGQGERRAAVAGRRQDREAARLRGDDGRRGDRDRPRRPREGRGTRWNNPAQGGPLRRCPHGGVPRRRHGGSAGSERSRGQKRAREGPDERPRHRERRDAAPHPILPGGQAARRGARGRHLRSRGDRGRWPGDEEGHRGVHREDRSCPNGRYGDWSGTRTGSSSRKGAGLRGRSGRGADEHPAGDREPHVREQARGAPRVDDGRGGRHRSRGPARGPEGRVRRARGREAHLPALRGRSGGRGLEGIPYPELGVGRGQDRPQEAHQRRDSGGPRGRSRGAGGPRRRRAEHSWPRAENKRRRVSRPGGPALARRRLRGHLHGQQPRRPGERSLRPDRQPPAGSDPLRRGHRQTARGRGRRHSHPQHDEPGGLLRPPRHGRRRRAPFSERREGAAGRTEARQRHRL</sequence>
<feature type="compositionally biased region" description="Basic and acidic residues" evidence="1">
    <location>
        <begin position="294"/>
        <end position="308"/>
    </location>
</feature>
<feature type="compositionally biased region" description="Basic and acidic residues" evidence="1">
    <location>
        <begin position="363"/>
        <end position="373"/>
    </location>
</feature>
<reference evidence="2" key="1">
    <citation type="submission" date="2020-02" db="EMBL/GenBank/DDBJ databases">
        <authorList>
            <person name="Meier V. D."/>
        </authorList>
    </citation>
    <scope>NUCLEOTIDE SEQUENCE</scope>
    <source>
        <strain evidence="2">AVDCRST_MAG25</strain>
    </source>
</reference>
<gene>
    <name evidence="2" type="ORF">AVDCRST_MAG25-3567</name>
</gene>
<feature type="compositionally biased region" description="Basic and acidic residues" evidence="1">
    <location>
        <begin position="161"/>
        <end position="184"/>
    </location>
</feature>
<dbReference type="GO" id="GO:0043754">
    <property type="term" value="F:dihydrolipoamide branched chain acyltransferase activity"/>
    <property type="evidence" value="ECO:0007669"/>
    <property type="project" value="UniProtKB-EC"/>
</dbReference>
<organism evidence="2">
    <name type="scientific">uncultured Rubrobacteraceae bacterium</name>
    <dbReference type="NCBI Taxonomy" id="349277"/>
    <lineage>
        <taxon>Bacteria</taxon>
        <taxon>Bacillati</taxon>
        <taxon>Actinomycetota</taxon>
        <taxon>Rubrobacteria</taxon>
        <taxon>Rubrobacterales</taxon>
        <taxon>Rubrobacteraceae</taxon>
        <taxon>environmental samples</taxon>
    </lineage>
</organism>
<feature type="compositionally biased region" description="Low complexity" evidence="1">
    <location>
        <begin position="194"/>
        <end position="205"/>
    </location>
</feature>
<evidence type="ECO:0000313" key="2">
    <source>
        <dbReference type="EMBL" id="CAA9495663.1"/>
    </source>
</evidence>
<evidence type="ECO:0000256" key="1">
    <source>
        <dbReference type="SAM" id="MobiDB-lite"/>
    </source>
</evidence>
<feature type="compositionally biased region" description="Basic and acidic residues" evidence="1">
    <location>
        <begin position="114"/>
        <end position="139"/>
    </location>
</feature>
<feature type="compositionally biased region" description="Basic residues" evidence="1">
    <location>
        <begin position="96"/>
        <end position="108"/>
    </location>
</feature>
<feature type="compositionally biased region" description="Basic residues" evidence="1">
    <location>
        <begin position="384"/>
        <end position="399"/>
    </location>
</feature>
<name>A0A6J4SD36_9ACTN</name>
<protein>
    <submittedName>
        <fullName evidence="2">Dihydrolipoamide acyltransferase component of branched-chain alpha-keto acid dehydrogenase complex</fullName>
        <ecNumber evidence="2">2.3.1.168</ecNumber>
    </submittedName>
</protein>
<proteinExistence type="predicted"/>
<dbReference type="EC" id="2.3.1.168" evidence="2"/>
<feature type="compositionally biased region" description="Basic residues" evidence="1">
    <location>
        <begin position="411"/>
        <end position="420"/>
    </location>
</feature>
<dbReference type="AlphaFoldDB" id="A0A6J4SD36"/>
<feature type="compositionally biased region" description="Gly residues" evidence="1">
    <location>
        <begin position="309"/>
        <end position="319"/>
    </location>
</feature>
<feature type="compositionally biased region" description="Basic and acidic residues" evidence="1">
    <location>
        <begin position="214"/>
        <end position="243"/>
    </location>
</feature>